<keyword evidence="2" id="KW-0238">DNA-binding</keyword>
<dbReference type="Gene3D" id="3.40.50.2300">
    <property type="match status" value="2"/>
</dbReference>
<dbReference type="InterPro" id="IPR046335">
    <property type="entry name" value="LacI/GalR-like_sensor"/>
</dbReference>
<reference evidence="5 6" key="1">
    <citation type="journal article" date="2010" name="Stand. Genomic Sci.">
        <title>Complete genome sequence of Geodermatophilus obscurus type strain (G-20).</title>
        <authorList>
            <person name="Ivanova N."/>
            <person name="Sikorski J."/>
            <person name="Jando M."/>
            <person name="Munk C."/>
            <person name="Lapidus A."/>
            <person name="Glavina Del Rio T."/>
            <person name="Copeland A."/>
            <person name="Tice H."/>
            <person name="Cheng J.-F."/>
            <person name="Lucas S."/>
            <person name="Chen F."/>
            <person name="Nolan M."/>
            <person name="Bruce D."/>
            <person name="Goodwin L."/>
            <person name="Pitluck S."/>
            <person name="Mavromatis K."/>
            <person name="Mikhailova N."/>
            <person name="Pati A."/>
            <person name="Chen A."/>
            <person name="Palaniappan K."/>
            <person name="Land M."/>
            <person name="Hauser L."/>
            <person name="Chang Y.-J."/>
            <person name="Jeffries C.D."/>
            <person name="Meincke L."/>
            <person name="Brettin T."/>
            <person name="Detter J.C."/>
            <person name="Detter J.C."/>
            <person name="Rohde M."/>
            <person name="Goeker M."/>
            <person name="Bristow J."/>
            <person name="Eisen J.A."/>
            <person name="Markowitz V."/>
            <person name="Hugenholtz P."/>
            <person name="Kyrpides N.C."/>
            <person name="Klenk H.-P."/>
        </authorList>
    </citation>
    <scope>NUCLEOTIDE SEQUENCE [LARGE SCALE GENOMIC DNA]</scope>
    <source>
        <strain evidence="6">ATCC 25078 / DSM 43160 / JCM 3152 / KCC A-0152 / KCTC 9177 / NBRC 13315 / NRRL B-3577 / G-20</strain>
    </source>
</reference>
<evidence type="ECO:0000313" key="5">
    <source>
        <dbReference type="EMBL" id="ADB75281.1"/>
    </source>
</evidence>
<dbReference type="SUPFAM" id="SSF47413">
    <property type="entry name" value="lambda repressor-like DNA-binding domains"/>
    <property type="match status" value="1"/>
</dbReference>
<dbReference type="eggNOG" id="COG1609">
    <property type="taxonomic scope" value="Bacteria"/>
</dbReference>
<dbReference type="InterPro" id="IPR000843">
    <property type="entry name" value="HTH_LacI"/>
</dbReference>
<dbReference type="KEGG" id="gob:Gobs_2646"/>
<evidence type="ECO:0000259" key="4">
    <source>
        <dbReference type="PROSITE" id="PS50932"/>
    </source>
</evidence>
<dbReference type="SMART" id="SM00354">
    <property type="entry name" value="HTH_LACI"/>
    <property type="match status" value="1"/>
</dbReference>
<dbReference type="InterPro" id="IPR028082">
    <property type="entry name" value="Peripla_BP_I"/>
</dbReference>
<dbReference type="Gene3D" id="1.10.260.40">
    <property type="entry name" value="lambda repressor-like DNA-binding domains"/>
    <property type="match status" value="1"/>
</dbReference>
<dbReference type="Pfam" id="PF00356">
    <property type="entry name" value="LacI"/>
    <property type="match status" value="1"/>
</dbReference>
<reference evidence="6" key="2">
    <citation type="submission" date="2010-01" db="EMBL/GenBank/DDBJ databases">
        <title>The complete genome of Geodermatophilus obscurus DSM 43160.</title>
        <authorList>
            <consortium name="US DOE Joint Genome Institute (JGI-PGF)"/>
            <person name="Lucas S."/>
            <person name="Copeland A."/>
            <person name="Lapidus A."/>
            <person name="Glavina del Rio T."/>
            <person name="Dalin E."/>
            <person name="Tice H."/>
            <person name="Bruce D."/>
            <person name="Goodwin L."/>
            <person name="Pitluck S."/>
            <person name="Kyrpides N."/>
            <person name="Mavromatis K."/>
            <person name="Ivanova N."/>
            <person name="Munk A.C."/>
            <person name="Brettin T."/>
            <person name="Detter J.C."/>
            <person name="Han C."/>
            <person name="Larimer F."/>
            <person name="Land M."/>
            <person name="Hauser L."/>
            <person name="Markowitz V."/>
            <person name="Cheng J.-F."/>
            <person name="Hugenholtz P."/>
            <person name="Woyke T."/>
            <person name="Wu D."/>
            <person name="Jando M."/>
            <person name="Schneider S."/>
            <person name="Klenk H.-P."/>
            <person name="Eisen J.A."/>
        </authorList>
    </citation>
    <scope>NUCLEOTIDE SEQUENCE [LARGE SCALE GENOMIC DNA]</scope>
    <source>
        <strain evidence="6">ATCC 25078 / DSM 43160 / JCM 3152 / KCC A-0152 / KCTC 9177 / NBRC 13315 / NRRL B-3577 / G-20</strain>
    </source>
</reference>
<dbReference type="InterPro" id="IPR010982">
    <property type="entry name" value="Lambda_DNA-bd_dom_sf"/>
</dbReference>
<dbReference type="PANTHER" id="PTHR30146">
    <property type="entry name" value="LACI-RELATED TRANSCRIPTIONAL REPRESSOR"/>
    <property type="match status" value="1"/>
</dbReference>
<organism evidence="5 6">
    <name type="scientific">Geodermatophilus obscurus (strain ATCC 25078 / DSM 43160 / JCM 3152 / CCUG 61914 / KCC A-0152 / KCTC 9177 / NBRC 13315 / NRRL B-3577 / G-20)</name>
    <dbReference type="NCBI Taxonomy" id="526225"/>
    <lineage>
        <taxon>Bacteria</taxon>
        <taxon>Bacillati</taxon>
        <taxon>Actinomycetota</taxon>
        <taxon>Actinomycetes</taxon>
        <taxon>Geodermatophilales</taxon>
        <taxon>Geodermatophilaceae</taxon>
        <taxon>Geodermatophilus</taxon>
    </lineage>
</organism>
<dbReference type="OrthoDB" id="37081at2"/>
<sequence length="350" mass="37231">MTSDAERERTTQRSVGVRDVAALASVSLGTVSNVMNNPDRVGPEIRARVEAAMTELGFVPSRAAGQLRSRRSELVGVVVPDVGNPYWASVLRGIESVIEQHGLALVVGSTHQERTRQRRLLKGLESQGVDGLILAPITADSADWEPFVSRRFGVVALERSGAGPSVPSVGLDNVEGGRLAVTHLLEQGHRRIAFINGPGTVPWCAERREGVISGLREHGLAIRDALVEVEVPDLTVAEGFQAVETLLAMEGGQTAIMCANDMLALGALLALRQRHIEVPTGMALVGYDDVEFAAALAPPLTTVRQPSFEMGAAAARLLLEPELQSSGQHVQFVPELVPRMSSAAGLTVLG</sequence>
<protein>
    <submittedName>
        <fullName evidence="5">Transcriptional regulator, LacI family</fullName>
    </submittedName>
</protein>
<keyword evidence="1" id="KW-0805">Transcription regulation</keyword>
<dbReference type="PANTHER" id="PTHR30146:SF109">
    <property type="entry name" value="HTH-TYPE TRANSCRIPTIONAL REGULATOR GALS"/>
    <property type="match status" value="1"/>
</dbReference>
<name>D2S5K1_GEOOG</name>
<dbReference type="PROSITE" id="PS50932">
    <property type="entry name" value="HTH_LACI_2"/>
    <property type="match status" value="1"/>
</dbReference>
<evidence type="ECO:0000256" key="2">
    <source>
        <dbReference type="ARBA" id="ARBA00023125"/>
    </source>
</evidence>
<proteinExistence type="predicted"/>
<evidence type="ECO:0000256" key="1">
    <source>
        <dbReference type="ARBA" id="ARBA00023015"/>
    </source>
</evidence>
<accession>D2S5K1</accession>
<evidence type="ECO:0000256" key="3">
    <source>
        <dbReference type="ARBA" id="ARBA00023163"/>
    </source>
</evidence>
<dbReference type="HOGENOM" id="CLU_037628_6_1_11"/>
<dbReference type="AlphaFoldDB" id="D2S5K1"/>
<dbReference type="GO" id="GO:0000976">
    <property type="term" value="F:transcription cis-regulatory region binding"/>
    <property type="evidence" value="ECO:0007669"/>
    <property type="project" value="TreeGrafter"/>
</dbReference>
<evidence type="ECO:0000313" key="6">
    <source>
        <dbReference type="Proteomes" id="UP000001382"/>
    </source>
</evidence>
<dbReference type="Pfam" id="PF13377">
    <property type="entry name" value="Peripla_BP_3"/>
    <property type="match status" value="1"/>
</dbReference>
<dbReference type="GO" id="GO:0003700">
    <property type="term" value="F:DNA-binding transcription factor activity"/>
    <property type="evidence" value="ECO:0007669"/>
    <property type="project" value="TreeGrafter"/>
</dbReference>
<dbReference type="PROSITE" id="PS00356">
    <property type="entry name" value="HTH_LACI_1"/>
    <property type="match status" value="1"/>
</dbReference>
<gene>
    <name evidence="5" type="ordered locus">Gobs_2646</name>
</gene>
<keyword evidence="6" id="KW-1185">Reference proteome</keyword>
<dbReference type="Proteomes" id="UP000001382">
    <property type="component" value="Chromosome"/>
</dbReference>
<keyword evidence="3" id="KW-0804">Transcription</keyword>
<dbReference type="CDD" id="cd01392">
    <property type="entry name" value="HTH_LacI"/>
    <property type="match status" value="1"/>
</dbReference>
<dbReference type="STRING" id="526225.Gobs_2646"/>
<dbReference type="EMBL" id="CP001867">
    <property type="protein sequence ID" value="ADB75281.1"/>
    <property type="molecule type" value="Genomic_DNA"/>
</dbReference>
<feature type="domain" description="HTH lacI-type" evidence="4">
    <location>
        <begin position="15"/>
        <end position="69"/>
    </location>
</feature>
<dbReference type="SUPFAM" id="SSF53822">
    <property type="entry name" value="Periplasmic binding protein-like I"/>
    <property type="match status" value="1"/>
</dbReference>